<dbReference type="Proteomes" id="UP000464468">
    <property type="component" value="Chromosome"/>
</dbReference>
<keyword evidence="3" id="KW-1185">Reference proteome</keyword>
<dbReference type="EMBL" id="CP047895">
    <property type="protein sequence ID" value="QHL91244.1"/>
    <property type="molecule type" value="Genomic_DNA"/>
</dbReference>
<reference evidence="2 3" key="1">
    <citation type="submission" date="2020-01" db="EMBL/GenBank/DDBJ databases">
        <title>Sphingomonas sp. C33 whole genome sequece.</title>
        <authorList>
            <person name="Park C."/>
        </authorList>
    </citation>
    <scope>NUCLEOTIDE SEQUENCE [LARGE SCALE GENOMIC DNA]</scope>
    <source>
        <strain evidence="2 3">C33</strain>
    </source>
</reference>
<protein>
    <submittedName>
        <fullName evidence="2">Uncharacterized protein</fullName>
    </submittedName>
</protein>
<feature type="compositionally biased region" description="Basic and acidic residues" evidence="1">
    <location>
        <begin position="71"/>
        <end position="99"/>
    </location>
</feature>
<organism evidence="2 3">
    <name type="scientific">Sphingomonas changnyeongensis</name>
    <dbReference type="NCBI Taxonomy" id="2698679"/>
    <lineage>
        <taxon>Bacteria</taxon>
        <taxon>Pseudomonadati</taxon>
        <taxon>Pseudomonadota</taxon>
        <taxon>Alphaproteobacteria</taxon>
        <taxon>Sphingomonadales</taxon>
        <taxon>Sphingomonadaceae</taxon>
        <taxon>Sphingomonas</taxon>
    </lineage>
</organism>
<evidence type="ECO:0000256" key="1">
    <source>
        <dbReference type="SAM" id="MobiDB-lite"/>
    </source>
</evidence>
<evidence type="ECO:0000313" key="3">
    <source>
        <dbReference type="Proteomes" id="UP000464468"/>
    </source>
</evidence>
<accession>A0A7Z2S9X4</accession>
<feature type="region of interest" description="Disordered" evidence="1">
    <location>
        <begin position="40"/>
        <end position="146"/>
    </location>
</feature>
<evidence type="ECO:0000313" key="2">
    <source>
        <dbReference type="EMBL" id="QHL91244.1"/>
    </source>
</evidence>
<name>A0A7Z2S9X4_9SPHN</name>
<dbReference type="AlphaFoldDB" id="A0A7Z2S9X4"/>
<dbReference type="KEGG" id="schy:GVO57_11015"/>
<feature type="compositionally biased region" description="Polar residues" evidence="1">
    <location>
        <begin position="137"/>
        <end position="146"/>
    </location>
</feature>
<proteinExistence type="predicted"/>
<sequence>MSGGSAQLRRYRRLRRDGASQIEAAMRAGISLGEANLVDADDARCPPSPEAFELLEISRDDTRSAQVGDGARPEEPPREAARTPEAGTDHRQDEPDPGRARPANDQPRRSVTMGRARKQKTEEVEELGQKDFGVSAVSANGTDLRL</sequence>
<gene>
    <name evidence="2" type="ORF">GVO57_11015</name>
</gene>
<dbReference type="RefSeq" id="WP_160593174.1">
    <property type="nucleotide sequence ID" value="NZ_CP047895.1"/>
</dbReference>